<gene>
    <name evidence="2" type="ORF">QTG54_011714</name>
</gene>
<dbReference type="Proteomes" id="UP001224775">
    <property type="component" value="Unassembled WGS sequence"/>
</dbReference>
<feature type="chain" id="PRO_5042055342" description="VCBS repeat-containing protein" evidence="1">
    <location>
        <begin position="20"/>
        <end position="448"/>
    </location>
</feature>
<evidence type="ECO:0000313" key="3">
    <source>
        <dbReference type="Proteomes" id="UP001224775"/>
    </source>
</evidence>
<dbReference type="SUPFAM" id="SSF69318">
    <property type="entry name" value="Integrin alpha N-terminal domain"/>
    <property type="match status" value="1"/>
</dbReference>
<name>A0AAD9D9A6_9STRA</name>
<organism evidence="2 3">
    <name type="scientific">Skeletonema marinoi</name>
    <dbReference type="NCBI Taxonomy" id="267567"/>
    <lineage>
        <taxon>Eukaryota</taxon>
        <taxon>Sar</taxon>
        <taxon>Stramenopiles</taxon>
        <taxon>Ochrophyta</taxon>
        <taxon>Bacillariophyta</taxon>
        <taxon>Coscinodiscophyceae</taxon>
        <taxon>Thalassiosirophycidae</taxon>
        <taxon>Thalassiosirales</taxon>
        <taxon>Skeletonemataceae</taxon>
        <taxon>Skeletonema</taxon>
        <taxon>Skeletonema marinoi-dohrnii complex</taxon>
    </lineage>
</organism>
<feature type="signal peptide" evidence="1">
    <location>
        <begin position="1"/>
        <end position="19"/>
    </location>
</feature>
<dbReference type="EMBL" id="JATAAI010000025">
    <property type="protein sequence ID" value="KAK1737428.1"/>
    <property type="molecule type" value="Genomic_DNA"/>
</dbReference>
<keyword evidence="1" id="KW-0732">Signal</keyword>
<protein>
    <recommendedName>
        <fullName evidence="4">VCBS repeat-containing protein</fullName>
    </recommendedName>
</protein>
<dbReference type="Gene3D" id="2.130.10.130">
    <property type="entry name" value="Integrin alpha, N-terminal"/>
    <property type="match status" value="1"/>
</dbReference>
<keyword evidence="3" id="KW-1185">Reference proteome</keyword>
<evidence type="ECO:0000313" key="2">
    <source>
        <dbReference type="EMBL" id="KAK1737428.1"/>
    </source>
</evidence>
<evidence type="ECO:0008006" key="4">
    <source>
        <dbReference type="Google" id="ProtNLM"/>
    </source>
</evidence>
<evidence type="ECO:0000256" key="1">
    <source>
        <dbReference type="SAM" id="SignalP"/>
    </source>
</evidence>
<dbReference type="AlphaFoldDB" id="A0AAD9D9A6"/>
<comment type="caution">
    <text evidence="2">The sequence shown here is derived from an EMBL/GenBank/DDBJ whole genome shotgun (WGS) entry which is preliminary data.</text>
</comment>
<sequence length="448" mass="49781">MMSSIKAFLFCMLANIATGQDLRGQSGQRILSSNVEIVGSLQTWGIDDRPAEGSAKQAVWLGDWNGDGISEYFVTTKKGGTSSFFYSTGEGTWQHTSHWYAPSYSVIALDTQGDARPEYIIKTSKFQTNENITKEMFEDYVPGLKRSWTTVFRIPEDPINNPLEPVMTFDRSVPIVQGCMDIDGDGYKDLLVTHHLENSKYVARYYKGKDDSSDGQPFEAAHRWASTGAGSSMEGSIGEHKARWGDVQIINDGSTVRKRLFAVGSEGENNNVIYWDYDPVSDTFAKNPTVLDVSMVDAAVNNELHLVSVRALPGAIMLAGKDGAFFFKYSSTEDSYNLMSVPGIEPTEKIEYSDFWCFNSGLNDGKMVFVILRKPTGNKDSTMEFRSFDPSLAQDYQISDILKEITLPAKAQRITALRVDDSFDVMLDVKQLIVAHKQGATILDVVPV</sequence>
<reference evidence="2" key="1">
    <citation type="submission" date="2023-06" db="EMBL/GenBank/DDBJ databases">
        <title>Survivors Of The Sea: Transcriptome response of Skeletonema marinoi to long-term dormancy.</title>
        <authorList>
            <person name="Pinder M.I.M."/>
            <person name="Kourtchenko O."/>
            <person name="Robertson E.K."/>
            <person name="Larsson T."/>
            <person name="Maumus F."/>
            <person name="Osuna-Cruz C.M."/>
            <person name="Vancaester E."/>
            <person name="Stenow R."/>
            <person name="Vandepoele K."/>
            <person name="Ploug H."/>
            <person name="Bruchert V."/>
            <person name="Godhe A."/>
            <person name="Topel M."/>
        </authorList>
    </citation>
    <scope>NUCLEOTIDE SEQUENCE</scope>
    <source>
        <strain evidence="2">R05AC</strain>
    </source>
</reference>
<accession>A0AAD9D9A6</accession>
<proteinExistence type="predicted"/>
<dbReference type="InterPro" id="IPR028994">
    <property type="entry name" value="Integrin_alpha_N"/>
</dbReference>